<evidence type="ECO:0000313" key="4">
    <source>
        <dbReference type="Proteomes" id="UP001431181"/>
    </source>
</evidence>
<dbReference type="RefSeq" id="WP_265220681.1">
    <property type="nucleotide sequence ID" value="NZ_JAPEUL010000011.1"/>
</dbReference>
<keyword evidence="4" id="KW-1185">Reference proteome</keyword>
<dbReference type="NCBIfam" id="TIGR01617">
    <property type="entry name" value="arsC_related"/>
    <property type="match status" value="1"/>
</dbReference>
<name>A0ABT3KMG7_9GAMM</name>
<dbReference type="InterPro" id="IPR006660">
    <property type="entry name" value="Arsenate_reductase-like"/>
</dbReference>
<dbReference type="Gene3D" id="3.40.30.10">
    <property type="entry name" value="Glutaredoxin"/>
    <property type="match status" value="1"/>
</dbReference>
<sequence>MIQIFGIKNCDTMKKAFRWLDENNIEYSFHDYKKLGLDETTAKAWVDAIGWESIINKRGTTWRKLDEEIKSSMNDDSAIHVMVTQPSIIRRPLVIAKGSIHLGFSPEEYANLF</sequence>
<dbReference type="EMBL" id="JAPEUL010000011">
    <property type="protein sequence ID" value="MCW4631351.1"/>
    <property type="molecule type" value="Genomic_DNA"/>
</dbReference>
<organism evidence="3 4">
    <name type="scientific">Marinomonas rhodophyticola</name>
    <dbReference type="NCBI Taxonomy" id="2992803"/>
    <lineage>
        <taxon>Bacteria</taxon>
        <taxon>Pseudomonadati</taxon>
        <taxon>Pseudomonadota</taxon>
        <taxon>Gammaproteobacteria</taxon>
        <taxon>Oceanospirillales</taxon>
        <taxon>Oceanospirillaceae</taxon>
        <taxon>Marinomonas</taxon>
    </lineage>
</organism>
<dbReference type="CDD" id="cd03035">
    <property type="entry name" value="ArsC_Yffb"/>
    <property type="match status" value="1"/>
</dbReference>
<accession>A0ABT3KMG7</accession>
<dbReference type="Proteomes" id="UP001431181">
    <property type="component" value="Unassembled WGS sequence"/>
</dbReference>
<protein>
    <submittedName>
        <fullName evidence="3">ArsC family reductase</fullName>
    </submittedName>
</protein>
<dbReference type="InterPro" id="IPR006504">
    <property type="entry name" value="Tscrpt_reg_Spx/MgsR"/>
</dbReference>
<dbReference type="PANTHER" id="PTHR30041">
    <property type="entry name" value="ARSENATE REDUCTASE"/>
    <property type="match status" value="1"/>
</dbReference>
<dbReference type="Pfam" id="PF03960">
    <property type="entry name" value="ArsC"/>
    <property type="match status" value="1"/>
</dbReference>
<comment type="caution">
    <text evidence="3">The sequence shown here is derived from an EMBL/GenBank/DDBJ whole genome shotgun (WGS) entry which is preliminary data.</text>
</comment>
<evidence type="ECO:0000256" key="2">
    <source>
        <dbReference type="PROSITE-ProRule" id="PRU01282"/>
    </source>
</evidence>
<dbReference type="PANTHER" id="PTHR30041:SF8">
    <property type="entry name" value="PROTEIN YFFB"/>
    <property type="match status" value="1"/>
</dbReference>
<comment type="similarity">
    <text evidence="1 2">Belongs to the ArsC family.</text>
</comment>
<reference evidence="3" key="1">
    <citation type="submission" date="2022-11" db="EMBL/GenBank/DDBJ databases">
        <title>Marinomonas sp. nov., isolated from marine algae.</title>
        <authorList>
            <person name="Choi D.G."/>
            <person name="Kim J.M."/>
            <person name="Lee J.K."/>
            <person name="Baek J.H."/>
            <person name="Jeon C.O."/>
        </authorList>
    </citation>
    <scope>NUCLEOTIDE SEQUENCE</scope>
    <source>
        <strain evidence="3">KJ51-3</strain>
    </source>
</reference>
<dbReference type="PROSITE" id="PS51353">
    <property type="entry name" value="ARSC"/>
    <property type="match status" value="1"/>
</dbReference>
<dbReference type="InterPro" id="IPR036249">
    <property type="entry name" value="Thioredoxin-like_sf"/>
</dbReference>
<evidence type="ECO:0000256" key="1">
    <source>
        <dbReference type="ARBA" id="ARBA00007198"/>
    </source>
</evidence>
<proteinExistence type="inferred from homology"/>
<dbReference type="SUPFAM" id="SSF52833">
    <property type="entry name" value="Thioredoxin-like"/>
    <property type="match status" value="1"/>
</dbReference>
<gene>
    <name evidence="3" type="ORF">ONZ52_21500</name>
</gene>
<evidence type="ECO:0000313" key="3">
    <source>
        <dbReference type="EMBL" id="MCW4631351.1"/>
    </source>
</evidence>
<dbReference type="NCBIfam" id="NF008107">
    <property type="entry name" value="PRK10853.1"/>
    <property type="match status" value="1"/>
</dbReference>